<name>A0A150H999_9MICO</name>
<evidence type="ECO:0000256" key="4">
    <source>
        <dbReference type="ARBA" id="ARBA00022729"/>
    </source>
</evidence>
<keyword evidence="3" id="KW-0479">Metal-binding</keyword>
<dbReference type="GO" id="GO:0030001">
    <property type="term" value="P:metal ion transport"/>
    <property type="evidence" value="ECO:0007669"/>
    <property type="project" value="InterPro"/>
</dbReference>
<dbReference type="PRINTS" id="PR00690">
    <property type="entry name" value="ADHESNFAMILY"/>
</dbReference>
<gene>
    <name evidence="7" type="primary">ssaB</name>
    <name evidence="7" type="ORF">Bravens_00854</name>
</gene>
<dbReference type="AlphaFoldDB" id="A0A150H999"/>
<evidence type="ECO:0000256" key="3">
    <source>
        <dbReference type="ARBA" id="ARBA00022723"/>
    </source>
</evidence>
<dbReference type="EMBL" id="LQQC01000009">
    <property type="protein sequence ID" value="KXZ58673.1"/>
    <property type="molecule type" value="Genomic_DNA"/>
</dbReference>
<dbReference type="InterPro" id="IPR006128">
    <property type="entry name" value="Lipoprotein_PsaA-like"/>
</dbReference>
<protein>
    <submittedName>
        <fullName evidence="7">Manganese ABC transporter substrate-binding lipoprotein</fullName>
    </submittedName>
</protein>
<dbReference type="GO" id="GO:0007155">
    <property type="term" value="P:cell adhesion"/>
    <property type="evidence" value="ECO:0007669"/>
    <property type="project" value="InterPro"/>
</dbReference>
<comment type="subcellular location">
    <subcellularLocation>
        <location evidence="1">Cell envelope</location>
    </subcellularLocation>
</comment>
<keyword evidence="2 5" id="KW-0813">Transport</keyword>
<dbReference type="InterPro" id="IPR050492">
    <property type="entry name" value="Bact_metal-bind_prot9"/>
</dbReference>
<evidence type="ECO:0000256" key="2">
    <source>
        <dbReference type="ARBA" id="ARBA00022448"/>
    </source>
</evidence>
<comment type="caution">
    <text evidence="7">The sequence shown here is derived from an EMBL/GenBank/DDBJ whole genome shotgun (WGS) entry which is preliminary data.</text>
</comment>
<dbReference type="Pfam" id="PF01297">
    <property type="entry name" value="ZnuA"/>
    <property type="match status" value="1"/>
</dbReference>
<dbReference type="Gene3D" id="3.40.50.1980">
    <property type="entry name" value="Nitrogenase molybdenum iron protein domain"/>
    <property type="match status" value="2"/>
</dbReference>
<organism evidence="7 8">
    <name type="scientific">Brevibacterium ravenspurgense</name>
    <dbReference type="NCBI Taxonomy" id="479117"/>
    <lineage>
        <taxon>Bacteria</taxon>
        <taxon>Bacillati</taxon>
        <taxon>Actinomycetota</taxon>
        <taxon>Actinomycetes</taxon>
        <taxon>Micrococcales</taxon>
        <taxon>Brevibacteriaceae</taxon>
        <taxon>Brevibacterium</taxon>
    </lineage>
</organism>
<reference evidence="7 8" key="1">
    <citation type="submission" date="2016-01" db="EMBL/GenBank/DDBJ databases">
        <title>Use of Whole Genome Sequencing to ascertain that Brevibacterium massiliense (Roux, Raoult 2009) is a later heterotypic synonym of Brevibacterium ravenspurgense (Mages 2008).</title>
        <authorList>
            <person name="Bernier A.-M."/>
            <person name="Burdz T."/>
            <person name="Huynh C."/>
            <person name="Pachecho A.L."/>
            <person name="Wiebe D."/>
            <person name="Bonner C."/>
            <person name="Bernard K."/>
        </authorList>
    </citation>
    <scope>NUCLEOTIDE SEQUENCE [LARGE SCALE GENOMIC DNA]</scope>
    <source>
        <strain evidence="7 8">CCUG56047</strain>
    </source>
</reference>
<evidence type="ECO:0000256" key="5">
    <source>
        <dbReference type="RuleBase" id="RU003512"/>
    </source>
</evidence>
<dbReference type="PROSITE" id="PS51257">
    <property type="entry name" value="PROKAR_LIPOPROTEIN"/>
    <property type="match status" value="1"/>
</dbReference>
<keyword evidence="7" id="KW-0449">Lipoprotein</keyword>
<feature type="chain" id="PRO_5039338936" evidence="6">
    <location>
        <begin position="27"/>
        <end position="320"/>
    </location>
</feature>
<accession>A0A150H999</accession>
<dbReference type="PRINTS" id="PR00691">
    <property type="entry name" value="ADHESINB"/>
</dbReference>
<dbReference type="Proteomes" id="UP000243589">
    <property type="component" value="Unassembled WGS sequence"/>
</dbReference>
<dbReference type="PANTHER" id="PTHR42953:SF1">
    <property type="entry name" value="METAL-BINDING PROTEIN HI_0362-RELATED"/>
    <property type="match status" value="1"/>
</dbReference>
<feature type="signal peptide" evidence="6">
    <location>
        <begin position="1"/>
        <end position="26"/>
    </location>
</feature>
<evidence type="ECO:0000256" key="6">
    <source>
        <dbReference type="SAM" id="SignalP"/>
    </source>
</evidence>
<dbReference type="GO" id="GO:0046872">
    <property type="term" value="F:metal ion binding"/>
    <property type="evidence" value="ECO:0007669"/>
    <property type="project" value="UniProtKB-KW"/>
</dbReference>
<sequence>MTHHPRRRARLTAAAALITVSLLLGACTQAADNGEPPASGEEPLRVVTSFTILENMAEEIGGDLIEVHNLVPTGTDPHEYEPLPEDTKAVADADLLIMNGLNLEGGDAGWFARLTESVGTDPDTVIIASHEVEPMMIGEGTAESEINPHAFIDPTVGIMMAEAIRDGLIAHEPEHEAEYTERANVYLDELEKIEAEYREGLDAIPEDQRVLVTSERAFQYLADRYDLTEYYIWEIDTEENGSAEQLTRLISKLKEVEVPYLIVESNVDTRPMEKISEETGIPIFEDPIYSDEIGDAEHPEANTYAKYLEYNLRVLTAALG</sequence>
<dbReference type="SUPFAM" id="SSF53807">
    <property type="entry name" value="Helical backbone' metal receptor"/>
    <property type="match status" value="1"/>
</dbReference>
<evidence type="ECO:0000256" key="1">
    <source>
        <dbReference type="ARBA" id="ARBA00004196"/>
    </source>
</evidence>
<evidence type="ECO:0000313" key="7">
    <source>
        <dbReference type="EMBL" id="KXZ58673.1"/>
    </source>
</evidence>
<comment type="similarity">
    <text evidence="5">Belongs to the bacterial solute-binding protein 9 family.</text>
</comment>
<dbReference type="PANTHER" id="PTHR42953">
    <property type="entry name" value="HIGH-AFFINITY ZINC UPTAKE SYSTEM PROTEIN ZNUA-RELATED"/>
    <property type="match status" value="1"/>
</dbReference>
<keyword evidence="4 6" id="KW-0732">Signal</keyword>
<dbReference type="InterPro" id="IPR006127">
    <property type="entry name" value="ZnuA-like"/>
</dbReference>
<dbReference type="PATRIC" id="fig|479117.4.peg.856"/>
<dbReference type="GO" id="GO:0030313">
    <property type="term" value="C:cell envelope"/>
    <property type="evidence" value="ECO:0007669"/>
    <property type="project" value="UniProtKB-SubCell"/>
</dbReference>
<dbReference type="RefSeq" id="WP_062020602.1">
    <property type="nucleotide sequence ID" value="NZ_JAKRCZ010000015.1"/>
</dbReference>
<dbReference type="InterPro" id="IPR006129">
    <property type="entry name" value="AdhesinB"/>
</dbReference>
<keyword evidence="8" id="KW-1185">Reference proteome</keyword>
<proteinExistence type="inferred from homology"/>
<evidence type="ECO:0000313" key="8">
    <source>
        <dbReference type="Proteomes" id="UP000243589"/>
    </source>
</evidence>